<gene>
    <name evidence="2" type="ORF">FCE95_04160</name>
</gene>
<keyword evidence="3" id="KW-1185">Reference proteome</keyword>
<name>A0A4U5K3D2_9GAMM</name>
<dbReference type="RefSeq" id="WP_137265707.1">
    <property type="nucleotide sequence ID" value="NZ_SZUA01000001.1"/>
</dbReference>
<evidence type="ECO:0000313" key="3">
    <source>
        <dbReference type="Proteomes" id="UP000308707"/>
    </source>
</evidence>
<keyword evidence="1" id="KW-1133">Transmembrane helix</keyword>
<dbReference type="AlphaFoldDB" id="A0A4U5K3D2"/>
<feature type="transmembrane region" description="Helical" evidence="1">
    <location>
        <begin position="98"/>
        <end position="119"/>
    </location>
</feature>
<dbReference type="Pfam" id="PF19661">
    <property type="entry name" value="DUF6164"/>
    <property type="match status" value="1"/>
</dbReference>
<evidence type="ECO:0000313" key="2">
    <source>
        <dbReference type="EMBL" id="TKR33499.1"/>
    </source>
</evidence>
<accession>A0A4U5K3D2</accession>
<dbReference type="InterPro" id="IPR046162">
    <property type="entry name" value="DUF6164"/>
</dbReference>
<dbReference type="OrthoDB" id="5569385at2"/>
<dbReference type="Proteomes" id="UP000308707">
    <property type="component" value="Unassembled WGS sequence"/>
</dbReference>
<keyword evidence="1" id="KW-0812">Transmembrane</keyword>
<dbReference type="EMBL" id="SZUA01000001">
    <property type="protein sequence ID" value="TKR33499.1"/>
    <property type="molecule type" value="Genomic_DNA"/>
</dbReference>
<evidence type="ECO:0000256" key="1">
    <source>
        <dbReference type="SAM" id="Phobius"/>
    </source>
</evidence>
<organism evidence="2 3">
    <name type="scientific">Luteimonas gilva</name>
    <dbReference type="NCBI Taxonomy" id="2572684"/>
    <lineage>
        <taxon>Bacteria</taxon>
        <taxon>Pseudomonadati</taxon>
        <taxon>Pseudomonadota</taxon>
        <taxon>Gammaproteobacteria</taxon>
        <taxon>Lysobacterales</taxon>
        <taxon>Lysobacteraceae</taxon>
        <taxon>Luteimonas</taxon>
    </lineage>
</organism>
<keyword evidence="1" id="KW-0472">Membrane</keyword>
<evidence type="ECO:0008006" key="4">
    <source>
        <dbReference type="Google" id="ProtNLM"/>
    </source>
</evidence>
<reference evidence="2 3" key="1">
    <citation type="submission" date="2019-04" db="EMBL/GenBank/DDBJ databases">
        <title>Reference strain of H23.</title>
        <authorList>
            <person name="Luo X."/>
        </authorList>
    </citation>
    <scope>NUCLEOTIDE SEQUENCE [LARGE SCALE GENOMIC DNA]</scope>
    <source>
        <strain evidence="2 3">H23</strain>
    </source>
</reference>
<proteinExistence type="predicted"/>
<comment type="caution">
    <text evidence="2">The sequence shown here is derived from an EMBL/GenBank/DDBJ whole genome shotgun (WGS) entry which is preliminary data.</text>
</comment>
<protein>
    <recommendedName>
        <fullName evidence="4">DUF2007 domain-containing protein</fullName>
    </recommendedName>
</protein>
<sequence length="121" mass="13840">MSKLLMNLRHVPEDEADEVRALLDEHAIDYYETKPSRWGISSGGIWIAEESEVARAKRLFADYQTQRQQRVRAEHETAKREGRAETFGSILREQPLRVLLTLLAILFLLGLVALPAVLLSR</sequence>